<dbReference type="AlphaFoldDB" id="A0A9P4N7E2"/>
<comment type="caution">
    <text evidence="1">The sequence shown here is derived from an EMBL/GenBank/DDBJ whole genome shotgun (WGS) entry which is preliminary data.</text>
</comment>
<evidence type="ECO:0000313" key="2">
    <source>
        <dbReference type="Proteomes" id="UP000800093"/>
    </source>
</evidence>
<gene>
    <name evidence="1" type="ORF">CC78DRAFT_575509</name>
</gene>
<proteinExistence type="predicted"/>
<name>A0A9P4N7E2_9PLEO</name>
<protein>
    <submittedName>
        <fullName evidence="1">Uncharacterized protein</fullName>
    </submittedName>
</protein>
<organism evidence="1 2">
    <name type="scientific">Lojkania enalia</name>
    <dbReference type="NCBI Taxonomy" id="147567"/>
    <lineage>
        <taxon>Eukaryota</taxon>
        <taxon>Fungi</taxon>
        <taxon>Dikarya</taxon>
        <taxon>Ascomycota</taxon>
        <taxon>Pezizomycotina</taxon>
        <taxon>Dothideomycetes</taxon>
        <taxon>Pleosporomycetidae</taxon>
        <taxon>Pleosporales</taxon>
        <taxon>Pleosporales incertae sedis</taxon>
        <taxon>Lojkania</taxon>
    </lineage>
</organism>
<reference evidence="2" key="1">
    <citation type="journal article" date="2020" name="Stud. Mycol.">
        <title>101 Dothideomycetes genomes: A test case for predicting lifestyles and emergence of pathogens.</title>
        <authorList>
            <person name="Haridas S."/>
            <person name="Albert R."/>
            <person name="Binder M."/>
            <person name="Bloem J."/>
            <person name="LaButti K."/>
            <person name="Salamov A."/>
            <person name="Andreopoulos B."/>
            <person name="Baker S."/>
            <person name="Barry K."/>
            <person name="Bills G."/>
            <person name="Bluhm B."/>
            <person name="Cannon C."/>
            <person name="Castanera R."/>
            <person name="Culley D."/>
            <person name="Daum C."/>
            <person name="Ezra D."/>
            <person name="Gonzalez J."/>
            <person name="Henrissat B."/>
            <person name="Kuo A."/>
            <person name="Liang C."/>
            <person name="Lipzen A."/>
            <person name="Lutzoni F."/>
            <person name="Magnuson J."/>
            <person name="Mondo S."/>
            <person name="Nolan M."/>
            <person name="Ohm R."/>
            <person name="Pangilinan J."/>
            <person name="Park H.-J."/>
            <person name="Ramirez L."/>
            <person name="Alfaro M."/>
            <person name="Sun H."/>
            <person name="Tritt A."/>
            <person name="Yoshinaga Y."/>
            <person name="Zwiers L.-H."/>
            <person name="Turgeon B."/>
            <person name="Goodwin S."/>
            <person name="Spatafora J."/>
            <person name="Crous P."/>
            <person name="Grigoriev I."/>
        </authorList>
    </citation>
    <scope>NUCLEOTIDE SEQUENCE [LARGE SCALE GENOMIC DNA]</scope>
    <source>
        <strain evidence="2">CBS 304.66</strain>
    </source>
</reference>
<keyword evidence="2" id="KW-1185">Reference proteome</keyword>
<sequence>MACLIVEQTAVTSDEPPEAEANWRDPHTKNLLFPPCSLPSFAYERLPFKGHCPQKSRFDVGVCYRWVIPFNVGEFGVRHRLSAIVDLTRQRGIYAKTAIAANLQSPDPGAANINHGLTTTFSRNVTLIQDERSVVTETPFPPCGTGQLPGCVVGMESKQSKTLSASTSSTSKAQLHQFSLELRGRNAFRATSSRSHELVSPEKAAAKNPSMKYLATRIMPQASIIKGPKLVSCCFG</sequence>
<accession>A0A9P4N7E2</accession>
<dbReference type="EMBL" id="ML986584">
    <property type="protein sequence ID" value="KAF2268963.1"/>
    <property type="molecule type" value="Genomic_DNA"/>
</dbReference>
<dbReference type="Proteomes" id="UP000800093">
    <property type="component" value="Unassembled WGS sequence"/>
</dbReference>
<evidence type="ECO:0000313" key="1">
    <source>
        <dbReference type="EMBL" id="KAF2268963.1"/>
    </source>
</evidence>